<dbReference type="HOGENOM" id="CLU_015393_1_0_1"/>
<dbReference type="GO" id="GO:0003688">
    <property type="term" value="F:DNA replication origin binding"/>
    <property type="evidence" value="ECO:0007669"/>
    <property type="project" value="TreeGrafter"/>
</dbReference>
<dbReference type="STRING" id="1095629.A0A0C9XBK0"/>
<dbReference type="Proteomes" id="UP000054477">
    <property type="component" value="Unassembled WGS sequence"/>
</dbReference>
<keyword evidence="5" id="KW-1185">Reference proteome</keyword>
<evidence type="ECO:0000256" key="2">
    <source>
        <dbReference type="SAM" id="MobiDB-lite"/>
    </source>
</evidence>
<accession>A0A0C9XBK0</accession>
<dbReference type="Pfam" id="PF09329">
    <property type="entry name" value="zf-primase"/>
    <property type="match status" value="1"/>
</dbReference>
<dbReference type="PANTHER" id="PTHR13454:SF11">
    <property type="entry name" value="PROTEIN MCM10 HOMOLOG"/>
    <property type="match status" value="1"/>
</dbReference>
<evidence type="ECO:0000313" key="5">
    <source>
        <dbReference type="Proteomes" id="UP000054477"/>
    </source>
</evidence>
<comment type="similarity">
    <text evidence="1">Belongs to the MCM10 family.</text>
</comment>
<organism evidence="4 5">
    <name type="scientific">Laccaria amethystina LaAM-08-1</name>
    <dbReference type="NCBI Taxonomy" id="1095629"/>
    <lineage>
        <taxon>Eukaryota</taxon>
        <taxon>Fungi</taxon>
        <taxon>Dikarya</taxon>
        <taxon>Basidiomycota</taxon>
        <taxon>Agaricomycotina</taxon>
        <taxon>Agaricomycetes</taxon>
        <taxon>Agaricomycetidae</taxon>
        <taxon>Agaricales</taxon>
        <taxon>Agaricineae</taxon>
        <taxon>Hydnangiaceae</taxon>
        <taxon>Laccaria</taxon>
    </lineage>
</organism>
<feature type="compositionally biased region" description="Basic and acidic residues" evidence="2">
    <location>
        <begin position="265"/>
        <end position="277"/>
    </location>
</feature>
<sequence>MESSSSRFEGERRKQEELKKQIAFLQAQLVELPDDVLPAKASTSLERKNPEPILLAPATPSPKKKRKLDHPKQDMLTVRPVFAKTARKDASKRTSAETGSIEKLCIKPAPSKMLDQLATMSSVIEITPIAAVNRTKGFNETPHLQVDKPSGSIRDERLALIEDLEPGPYDHKPPSDDPAFDKLEPHSGINLLSRKISHEDFQDYLRARYYLSPSRLYSAVRLLPDKQGYDVPVPGDWVTIAVVAERGPVKFTRAPVTVGPDEDEGGKGKGKEKLPEKPSGKRFVNMKLVDFGARTRSSSSATGGKAVIRGDAFLSLLLFESDGFDLMINDDKRQEKVYKGGSRGAFESMAKLKEGDVIALLNPKILKPFQRSTDTPHPVNNILAVTPESAASIVVIGRSRDLGMCTVQKRDGKVCGSWCDKSVSDVCEYHVQTAVQHRRAARPEFSVGTTGLTTSSKSTRKHDYDPLRQWGFKPEGVSNGATYIVSGHVVSGSNSDSRTLFVSETMGREGQARAKRKTAGKDADRALKLLLERDKDGMRDVMKAREFAGKGKLGAEIGKGKETGEKDDSVQSKGAYSASVIKSLGFDPSLKPGVRRIDNAETQKKFEELEAVRVARKVIELGRRPGPRIRSGVMVPKSAKDHPSKKPFFNADGLCDLDEKDDELPHQILPSQKTVEEDAMIDLDNI</sequence>
<gene>
    <name evidence="4" type="ORF">K443DRAFT_671516</name>
</gene>
<dbReference type="Gene3D" id="2.40.50.140">
    <property type="entry name" value="Nucleic acid-binding proteins"/>
    <property type="match status" value="1"/>
</dbReference>
<dbReference type="OrthoDB" id="202825at2759"/>
<feature type="compositionally biased region" description="Basic and acidic residues" evidence="2">
    <location>
        <begin position="86"/>
        <end position="95"/>
    </location>
</feature>
<dbReference type="InterPro" id="IPR012340">
    <property type="entry name" value="NA-bd_OB-fold"/>
</dbReference>
<dbReference type="InterPro" id="IPR040184">
    <property type="entry name" value="Mcm10"/>
</dbReference>
<feature type="domain" description="Zinc finger Mcm10/DnaG-type" evidence="3">
    <location>
        <begin position="397"/>
        <end position="442"/>
    </location>
</feature>
<evidence type="ECO:0000256" key="1">
    <source>
        <dbReference type="ARBA" id="ARBA00009679"/>
    </source>
</evidence>
<reference evidence="4 5" key="1">
    <citation type="submission" date="2014-04" db="EMBL/GenBank/DDBJ databases">
        <authorList>
            <consortium name="DOE Joint Genome Institute"/>
            <person name="Kuo A."/>
            <person name="Kohler A."/>
            <person name="Nagy L.G."/>
            <person name="Floudas D."/>
            <person name="Copeland A."/>
            <person name="Barry K.W."/>
            <person name="Cichocki N."/>
            <person name="Veneault-Fourrey C."/>
            <person name="LaButti K."/>
            <person name="Lindquist E.A."/>
            <person name="Lipzen A."/>
            <person name="Lundell T."/>
            <person name="Morin E."/>
            <person name="Murat C."/>
            <person name="Sun H."/>
            <person name="Tunlid A."/>
            <person name="Henrissat B."/>
            <person name="Grigoriev I.V."/>
            <person name="Hibbett D.S."/>
            <person name="Martin F."/>
            <person name="Nordberg H.P."/>
            <person name="Cantor M.N."/>
            <person name="Hua S.X."/>
        </authorList>
    </citation>
    <scope>NUCLEOTIDE SEQUENCE [LARGE SCALE GENOMIC DNA]</scope>
    <source>
        <strain evidence="4 5">LaAM-08-1</strain>
    </source>
</reference>
<dbReference type="GO" id="GO:0006270">
    <property type="term" value="P:DNA replication initiation"/>
    <property type="evidence" value="ECO:0007669"/>
    <property type="project" value="InterPro"/>
</dbReference>
<protein>
    <recommendedName>
        <fullName evidence="3">Zinc finger Mcm10/DnaG-type domain-containing protein</fullName>
    </recommendedName>
</protein>
<dbReference type="AlphaFoldDB" id="A0A0C9XBK0"/>
<name>A0A0C9XBK0_9AGAR</name>
<reference evidence="5" key="2">
    <citation type="submission" date="2015-01" db="EMBL/GenBank/DDBJ databases">
        <title>Evolutionary Origins and Diversification of the Mycorrhizal Mutualists.</title>
        <authorList>
            <consortium name="DOE Joint Genome Institute"/>
            <consortium name="Mycorrhizal Genomics Consortium"/>
            <person name="Kohler A."/>
            <person name="Kuo A."/>
            <person name="Nagy L.G."/>
            <person name="Floudas D."/>
            <person name="Copeland A."/>
            <person name="Barry K.W."/>
            <person name="Cichocki N."/>
            <person name="Veneault-Fourrey C."/>
            <person name="LaButti K."/>
            <person name="Lindquist E.A."/>
            <person name="Lipzen A."/>
            <person name="Lundell T."/>
            <person name="Morin E."/>
            <person name="Murat C."/>
            <person name="Riley R."/>
            <person name="Ohm R."/>
            <person name="Sun H."/>
            <person name="Tunlid A."/>
            <person name="Henrissat B."/>
            <person name="Grigoriev I.V."/>
            <person name="Hibbett D.S."/>
            <person name="Martin F."/>
        </authorList>
    </citation>
    <scope>NUCLEOTIDE SEQUENCE [LARGE SCALE GENOMIC DNA]</scope>
    <source>
        <strain evidence="5">LaAM-08-1</strain>
    </source>
</reference>
<dbReference type="InterPro" id="IPR015408">
    <property type="entry name" value="Znf_Mcm10/DnaG"/>
</dbReference>
<evidence type="ECO:0000259" key="3">
    <source>
        <dbReference type="Pfam" id="PF09329"/>
    </source>
</evidence>
<dbReference type="GO" id="GO:0043596">
    <property type="term" value="C:nuclear replication fork"/>
    <property type="evidence" value="ECO:0007669"/>
    <property type="project" value="TreeGrafter"/>
</dbReference>
<dbReference type="PANTHER" id="PTHR13454">
    <property type="entry name" value="PROTEIN MCM10 HOMOLOG"/>
    <property type="match status" value="1"/>
</dbReference>
<evidence type="ECO:0000313" key="4">
    <source>
        <dbReference type="EMBL" id="KIK09625.1"/>
    </source>
</evidence>
<feature type="region of interest" description="Disordered" evidence="2">
    <location>
        <begin position="254"/>
        <end position="277"/>
    </location>
</feature>
<dbReference type="EMBL" id="KN838538">
    <property type="protein sequence ID" value="KIK09625.1"/>
    <property type="molecule type" value="Genomic_DNA"/>
</dbReference>
<feature type="region of interest" description="Disordered" evidence="2">
    <location>
        <begin position="41"/>
        <end position="97"/>
    </location>
</feature>
<dbReference type="GO" id="GO:0003697">
    <property type="term" value="F:single-stranded DNA binding"/>
    <property type="evidence" value="ECO:0007669"/>
    <property type="project" value="InterPro"/>
</dbReference>
<proteinExistence type="inferred from homology"/>